<reference evidence="2 3" key="1">
    <citation type="journal article" date="2019" name="Mol. Ecol. Resour.">
        <title>Improving Illumina assemblies with Hi-C and long reads: an example with the North African dromedary.</title>
        <authorList>
            <person name="Elbers J.P."/>
            <person name="Rogers M.F."/>
            <person name="Perelman P.L."/>
            <person name="Proskuryakova A.A."/>
            <person name="Serdyukova N.A."/>
            <person name="Johnson W.E."/>
            <person name="Horin P."/>
            <person name="Corander J."/>
            <person name="Murphy D."/>
            <person name="Burger P.A."/>
        </authorList>
    </citation>
    <scope>NUCLEOTIDE SEQUENCE [LARGE SCALE GENOMIC DNA]</scope>
    <source>
        <strain evidence="2">Drom800</strain>
        <tissue evidence="2">Blood</tissue>
    </source>
</reference>
<evidence type="ECO:0000256" key="1">
    <source>
        <dbReference type="SAM" id="MobiDB-lite"/>
    </source>
</evidence>
<proteinExistence type="predicted"/>
<accession>A0A5N4DD84</accession>
<evidence type="ECO:0000313" key="2">
    <source>
        <dbReference type="EMBL" id="KAB1269133.1"/>
    </source>
</evidence>
<dbReference type="AlphaFoldDB" id="A0A5N4DD84"/>
<dbReference type="EMBL" id="JWIN03000013">
    <property type="protein sequence ID" value="KAB1269133.1"/>
    <property type="molecule type" value="Genomic_DNA"/>
</dbReference>
<protein>
    <submittedName>
        <fullName evidence="2">Uncharacterized protein</fullName>
    </submittedName>
</protein>
<comment type="caution">
    <text evidence="2">The sequence shown here is derived from an EMBL/GenBank/DDBJ whole genome shotgun (WGS) entry which is preliminary data.</text>
</comment>
<organism evidence="2 3">
    <name type="scientific">Camelus dromedarius</name>
    <name type="common">Dromedary</name>
    <name type="synonym">Arabian camel</name>
    <dbReference type="NCBI Taxonomy" id="9838"/>
    <lineage>
        <taxon>Eukaryota</taxon>
        <taxon>Metazoa</taxon>
        <taxon>Chordata</taxon>
        <taxon>Craniata</taxon>
        <taxon>Vertebrata</taxon>
        <taxon>Euteleostomi</taxon>
        <taxon>Mammalia</taxon>
        <taxon>Eutheria</taxon>
        <taxon>Laurasiatheria</taxon>
        <taxon>Artiodactyla</taxon>
        <taxon>Tylopoda</taxon>
        <taxon>Camelidae</taxon>
        <taxon>Camelus</taxon>
    </lineage>
</organism>
<name>A0A5N4DD84_CAMDR</name>
<keyword evidence="3" id="KW-1185">Reference proteome</keyword>
<gene>
    <name evidence="2" type="ORF">Cadr_000013054</name>
</gene>
<evidence type="ECO:0000313" key="3">
    <source>
        <dbReference type="Proteomes" id="UP000299084"/>
    </source>
</evidence>
<feature type="region of interest" description="Disordered" evidence="1">
    <location>
        <begin position="1"/>
        <end position="32"/>
    </location>
</feature>
<dbReference type="Proteomes" id="UP000299084">
    <property type="component" value="Unassembled WGS sequence"/>
</dbReference>
<sequence>MTSGRRGSHLARAEAARLGGSPEAGVADGAASAMPSSPLRVAVVCSSPEPEHGGAQHPQEGIALFWGPFGCIFDIVVLGTLDRTDWKPSGKGTFIPLLMVLRQETFYCLFLD</sequence>